<dbReference type="GO" id="GO:0016627">
    <property type="term" value="F:oxidoreductase activity, acting on the CH-CH group of donors"/>
    <property type="evidence" value="ECO:0007669"/>
    <property type="project" value="InterPro"/>
</dbReference>
<comment type="caution">
    <text evidence="8">The sequence shown here is derived from an EMBL/GenBank/DDBJ whole genome shotgun (WGS) entry which is preliminary data.</text>
</comment>
<evidence type="ECO:0000256" key="6">
    <source>
        <dbReference type="SAM" id="Phobius"/>
    </source>
</evidence>
<dbReference type="PANTHER" id="PTHR10556">
    <property type="entry name" value="3-OXO-5-ALPHA-STEROID 4-DEHYDROGENASE"/>
    <property type="match status" value="1"/>
</dbReference>
<dbReference type="EMBL" id="JAIWYP010000003">
    <property type="protein sequence ID" value="KAH3849457.1"/>
    <property type="molecule type" value="Genomic_DNA"/>
</dbReference>
<dbReference type="Pfam" id="PF02544">
    <property type="entry name" value="Steroid_dh"/>
    <property type="match status" value="1"/>
</dbReference>
<keyword evidence="3 6" id="KW-0812">Transmembrane</keyword>
<keyword evidence="5 6" id="KW-0472">Membrane</keyword>
<reference evidence="8" key="1">
    <citation type="journal article" date="2019" name="bioRxiv">
        <title>The Genome of the Zebra Mussel, Dreissena polymorpha: A Resource for Invasive Species Research.</title>
        <authorList>
            <person name="McCartney M.A."/>
            <person name="Auch B."/>
            <person name="Kono T."/>
            <person name="Mallez S."/>
            <person name="Zhang Y."/>
            <person name="Obille A."/>
            <person name="Becker A."/>
            <person name="Abrahante J.E."/>
            <person name="Garbe J."/>
            <person name="Badalamenti J.P."/>
            <person name="Herman A."/>
            <person name="Mangelson H."/>
            <person name="Liachko I."/>
            <person name="Sullivan S."/>
            <person name="Sone E.D."/>
            <person name="Koren S."/>
            <person name="Silverstein K.A.T."/>
            <person name="Beckman K.B."/>
            <person name="Gohl D.M."/>
        </authorList>
    </citation>
    <scope>NUCLEOTIDE SEQUENCE</scope>
    <source>
        <strain evidence="8">Duluth1</strain>
        <tissue evidence="8">Whole animal</tissue>
    </source>
</reference>
<dbReference type="PROSITE" id="PS50244">
    <property type="entry name" value="S5A_REDUCTASE"/>
    <property type="match status" value="1"/>
</dbReference>
<evidence type="ECO:0000256" key="3">
    <source>
        <dbReference type="ARBA" id="ARBA00022692"/>
    </source>
</evidence>
<keyword evidence="9" id="KW-1185">Reference proteome</keyword>
<evidence type="ECO:0000313" key="9">
    <source>
        <dbReference type="Proteomes" id="UP000828390"/>
    </source>
</evidence>
<dbReference type="AlphaFoldDB" id="A0A9D4L094"/>
<evidence type="ECO:0000256" key="2">
    <source>
        <dbReference type="ARBA" id="ARBA00007742"/>
    </source>
</evidence>
<keyword evidence="4 6" id="KW-1133">Transmembrane helix</keyword>
<accession>A0A9D4L094</accession>
<dbReference type="GO" id="GO:0016020">
    <property type="term" value="C:membrane"/>
    <property type="evidence" value="ECO:0007669"/>
    <property type="project" value="UniProtKB-SubCell"/>
</dbReference>
<gene>
    <name evidence="8" type="ORF">DPMN_091860</name>
</gene>
<dbReference type="PANTHER" id="PTHR10556:SF43">
    <property type="entry name" value="STEROID 5-ALPHA-REDUCTASE DET2"/>
    <property type="match status" value="1"/>
</dbReference>
<sequence length="158" mass="18364">MRYRNKHVALGITIGGGLPNILYHFLNADFIGNAAFHDNFLYDPRFIVGVLVYAVGYIINRWADFKLRSLRKPKSEDGESGYVIPHGGLFEYITCPNYFGELVEWLGWTLATWSLAGLVWTLFSAATFVPRSRHNHEWYRQRFENYPSRRKALIPCIF</sequence>
<dbReference type="Proteomes" id="UP000828390">
    <property type="component" value="Unassembled WGS sequence"/>
</dbReference>
<comment type="similarity">
    <text evidence="2">Belongs to the steroid 5-alpha reductase family.</text>
</comment>
<dbReference type="GO" id="GO:0006629">
    <property type="term" value="P:lipid metabolic process"/>
    <property type="evidence" value="ECO:0007669"/>
    <property type="project" value="InterPro"/>
</dbReference>
<feature type="transmembrane region" description="Helical" evidence="6">
    <location>
        <begin position="7"/>
        <end position="26"/>
    </location>
</feature>
<comment type="subcellular location">
    <subcellularLocation>
        <location evidence="1">Membrane</location>
        <topology evidence="1">Multi-pass membrane protein</topology>
    </subcellularLocation>
</comment>
<evidence type="ECO:0000256" key="4">
    <source>
        <dbReference type="ARBA" id="ARBA00022989"/>
    </source>
</evidence>
<dbReference type="OrthoDB" id="5788137at2759"/>
<organism evidence="8 9">
    <name type="scientific">Dreissena polymorpha</name>
    <name type="common">Zebra mussel</name>
    <name type="synonym">Mytilus polymorpha</name>
    <dbReference type="NCBI Taxonomy" id="45954"/>
    <lineage>
        <taxon>Eukaryota</taxon>
        <taxon>Metazoa</taxon>
        <taxon>Spiralia</taxon>
        <taxon>Lophotrochozoa</taxon>
        <taxon>Mollusca</taxon>
        <taxon>Bivalvia</taxon>
        <taxon>Autobranchia</taxon>
        <taxon>Heteroconchia</taxon>
        <taxon>Euheterodonta</taxon>
        <taxon>Imparidentia</taxon>
        <taxon>Neoheterodontei</taxon>
        <taxon>Myida</taxon>
        <taxon>Dreissenoidea</taxon>
        <taxon>Dreissenidae</taxon>
        <taxon>Dreissena</taxon>
    </lineage>
</organism>
<feature type="domain" description="3-oxo-5-alpha-steroid 4-dehydrogenase C-terminal" evidence="7">
    <location>
        <begin position="25"/>
        <end position="158"/>
    </location>
</feature>
<protein>
    <recommendedName>
        <fullName evidence="7">3-oxo-5-alpha-steroid 4-dehydrogenase C-terminal domain-containing protein</fullName>
    </recommendedName>
</protein>
<evidence type="ECO:0000259" key="7">
    <source>
        <dbReference type="Pfam" id="PF02544"/>
    </source>
</evidence>
<dbReference type="InterPro" id="IPR039357">
    <property type="entry name" value="SRD5A/TECR"/>
</dbReference>
<reference evidence="8" key="2">
    <citation type="submission" date="2020-11" db="EMBL/GenBank/DDBJ databases">
        <authorList>
            <person name="McCartney M.A."/>
            <person name="Auch B."/>
            <person name="Kono T."/>
            <person name="Mallez S."/>
            <person name="Becker A."/>
            <person name="Gohl D.M."/>
            <person name="Silverstein K.A.T."/>
            <person name="Koren S."/>
            <person name="Bechman K.B."/>
            <person name="Herman A."/>
            <person name="Abrahante J.E."/>
            <person name="Garbe J."/>
        </authorList>
    </citation>
    <scope>NUCLEOTIDE SEQUENCE</scope>
    <source>
        <strain evidence="8">Duluth1</strain>
        <tissue evidence="8">Whole animal</tissue>
    </source>
</reference>
<name>A0A9D4L094_DREPO</name>
<feature type="transmembrane region" description="Helical" evidence="6">
    <location>
        <begin position="46"/>
        <end position="63"/>
    </location>
</feature>
<dbReference type="InterPro" id="IPR001104">
    <property type="entry name" value="3-oxo-5_a-steroid_4-DH_C"/>
</dbReference>
<evidence type="ECO:0000256" key="1">
    <source>
        <dbReference type="ARBA" id="ARBA00004141"/>
    </source>
</evidence>
<evidence type="ECO:0000256" key="5">
    <source>
        <dbReference type="ARBA" id="ARBA00023136"/>
    </source>
</evidence>
<evidence type="ECO:0000313" key="8">
    <source>
        <dbReference type="EMBL" id="KAH3849457.1"/>
    </source>
</evidence>
<dbReference type="Gene3D" id="1.20.120.1630">
    <property type="match status" value="1"/>
</dbReference>
<proteinExistence type="inferred from homology"/>